<gene>
    <name evidence="2" type="ordered locus">Bind_3862</name>
</gene>
<evidence type="ECO:0008006" key="4">
    <source>
        <dbReference type="Google" id="ProtNLM"/>
    </source>
</evidence>
<dbReference type="AlphaFoldDB" id="B2ILJ1"/>
<feature type="transmembrane region" description="Helical" evidence="1">
    <location>
        <begin position="21"/>
        <end position="48"/>
    </location>
</feature>
<dbReference type="Proteomes" id="UP000001695">
    <property type="component" value="Plasmid pBIND01"/>
</dbReference>
<dbReference type="Pfam" id="PF11393">
    <property type="entry name" value="T4BSS_DotI_IcmL"/>
    <property type="match status" value="1"/>
</dbReference>
<geneLocation type="plasmid" evidence="2 3">
    <name>pBIND01</name>
</geneLocation>
<dbReference type="KEGG" id="bid:Bind_3862"/>
<reference evidence="2 3" key="1">
    <citation type="submission" date="2008-03" db="EMBL/GenBank/DDBJ databases">
        <title>Complete sequence of plasmid1 of Beijerinckia indica subsp. indica ATCC 9039.</title>
        <authorList>
            <consortium name="US DOE Joint Genome Institute"/>
            <person name="Copeland A."/>
            <person name="Lucas S."/>
            <person name="Lapidus A."/>
            <person name="Glavina del Rio T."/>
            <person name="Dalin E."/>
            <person name="Tice H."/>
            <person name="Bruce D."/>
            <person name="Goodwin L."/>
            <person name="Pitluck S."/>
            <person name="LaButti K."/>
            <person name="Schmutz J."/>
            <person name="Larimer F."/>
            <person name="Land M."/>
            <person name="Hauser L."/>
            <person name="Kyrpides N."/>
            <person name="Mikhailova N."/>
            <person name="Dunfield P.F."/>
            <person name="Dedysh S.N."/>
            <person name="Liesack W."/>
            <person name="Saw J.H."/>
            <person name="Alam M."/>
            <person name="Chen Y."/>
            <person name="Murrell J.C."/>
            <person name="Richardson P."/>
        </authorList>
    </citation>
    <scope>NUCLEOTIDE SEQUENCE [LARGE SCALE GENOMIC DNA]</scope>
    <source>
        <strain evidence="3">ATCC 9039 / DSM 1715 / NCIMB 8712</strain>
        <plasmid evidence="2 3">pBIND01</plasmid>
    </source>
</reference>
<evidence type="ECO:0000313" key="2">
    <source>
        <dbReference type="EMBL" id="ACB97391.1"/>
    </source>
</evidence>
<dbReference type="RefSeq" id="WP_012383004.1">
    <property type="nucleotide sequence ID" value="NC_010580.1"/>
</dbReference>
<dbReference type="InterPro" id="IPR021055">
    <property type="entry name" value="T4BSS_IcmL/DotI"/>
</dbReference>
<dbReference type="EMBL" id="CP001017">
    <property type="protein sequence ID" value="ACB97391.1"/>
    <property type="molecule type" value="Genomic_DNA"/>
</dbReference>
<keyword evidence="1" id="KW-1133">Transmembrane helix</keyword>
<evidence type="ECO:0000313" key="3">
    <source>
        <dbReference type="Proteomes" id="UP000001695"/>
    </source>
</evidence>
<proteinExistence type="predicted"/>
<keyword evidence="1" id="KW-0812">Transmembrane</keyword>
<keyword evidence="1" id="KW-0472">Membrane</keyword>
<protein>
    <recommendedName>
        <fullName evidence="4">Intracellular multiplication protein IcmL</fullName>
    </recommendedName>
</protein>
<keyword evidence="3" id="KW-1185">Reference proteome</keyword>
<name>B2ILJ1_BEII9</name>
<dbReference type="OrthoDB" id="8439889at2"/>
<sequence>MQNQRAAVMRRLSDPDFQASLVNKSIMLVMGMFVMQAIFVIHDVYVWMNPPQNKFFIVDGKGPPHLATPLSSPVRGDREMLAWTVDSILGVYNLNYHDYPVQLTTAGRRFTQKGWISWADSYKKSGNFDTMKQAMLLCDAQAQRAAIIRESTMLQDALAYRIEVPIVQTCRNSQQTSSQNMLLTALVVRTNSEDYPDGLAIEQLVARPM</sequence>
<keyword evidence="2" id="KW-0614">Plasmid</keyword>
<organism evidence="2 3">
    <name type="scientific">Beijerinckia indica subsp. indica (strain ATCC 9039 / DSM 1715 / NCIMB 8712)</name>
    <dbReference type="NCBI Taxonomy" id="395963"/>
    <lineage>
        <taxon>Bacteria</taxon>
        <taxon>Pseudomonadati</taxon>
        <taxon>Pseudomonadota</taxon>
        <taxon>Alphaproteobacteria</taxon>
        <taxon>Hyphomicrobiales</taxon>
        <taxon>Beijerinckiaceae</taxon>
        <taxon>Beijerinckia</taxon>
    </lineage>
</organism>
<dbReference type="CDD" id="cd16385">
    <property type="entry name" value="IcmL"/>
    <property type="match status" value="1"/>
</dbReference>
<accession>B2ILJ1</accession>
<dbReference type="HOGENOM" id="CLU_1313407_0_0_5"/>
<evidence type="ECO:0000256" key="1">
    <source>
        <dbReference type="SAM" id="Phobius"/>
    </source>
</evidence>